<feature type="region of interest" description="Disordered" evidence="1">
    <location>
        <begin position="38"/>
        <end position="59"/>
    </location>
</feature>
<evidence type="ECO:0000313" key="2">
    <source>
        <dbReference type="EMBL" id="CDM81854.1"/>
    </source>
</evidence>
<proteinExistence type="predicted"/>
<gene>
    <name evidence="2" type="ORF">TRAES_3BF111600270CFD_c1</name>
</gene>
<organism evidence="2">
    <name type="scientific">Triticum aestivum</name>
    <name type="common">Wheat</name>
    <dbReference type="NCBI Taxonomy" id="4565"/>
    <lineage>
        <taxon>Eukaryota</taxon>
        <taxon>Viridiplantae</taxon>
        <taxon>Streptophyta</taxon>
        <taxon>Embryophyta</taxon>
        <taxon>Tracheophyta</taxon>
        <taxon>Spermatophyta</taxon>
        <taxon>Magnoliopsida</taxon>
        <taxon>Liliopsida</taxon>
        <taxon>Poales</taxon>
        <taxon>Poaceae</taxon>
        <taxon>BOP clade</taxon>
        <taxon>Pooideae</taxon>
        <taxon>Triticodae</taxon>
        <taxon>Triticeae</taxon>
        <taxon>Triticinae</taxon>
        <taxon>Triticum</taxon>
    </lineage>
</organism>
<protein>
    <submittedName>
        <fullName evidence="2">Uncharacterized protein</fullName>
    </submittedName>
</protein>
<dbReference type="HOGENOM" id="CLU_925633_0_0_1"/>
<dbReference type="AlphaFoldDB" id="A0A077RQJ3"/>
<accession>A0A077RQJ3</accession>
<sequence length="301" mass="30841">MHGLGGHVRAWGGARRAAQHGCVGEDADLAALRRVASGQGPRFRGDGSGARDPTLEGARRHARATAGVAALGREGAAKCWRAGSARLSAAAGPEGALPAGGGARLSLVGARRLRLRLDAGRRTRSSLCRPVVWEACWWPCTSVACLLCAGCAVQWRYGSTSAYCMGVAAPGESLAGAGRPAATAPVGIAILLAGVVGDLTTTAPGSSPSGESPDPVAGLAVVSSSTLFPSLGRRLEDFDPFGASYNSTCTVASVATMTAVSNVGGVTLVMVVGPSSLSVVVKSKPWWGRWYTMMRDRWLGR</sequence>
<name>A0A077RQJ3_WHEAT</name>
<reference evidence="2" key="1">
    <citation type="journal article" date="2014" name="Science">
        <title>Structural and functional partitioning of bread wheat chromosome 3B.</title>
        <authorList>
            <person name="Choulet F."/>
            <person name="Alberti A."/>
            <person name="Theil S."/>
            <person name="Glover N."/>
            <person name="Barbe V."/>
            <person name="Daron J."/>
            <person name="Pingault L."/>
            <person name="Sourdille P."/>
            <person name="Couloux A."/>
            <person name="Paux E."/>
            <person name="Leroy P."/>
            <person name="Mangenot S."/>
            <person name="Guilhot N."/>
            <person name="Le Gouis J."/>
            <person name="Balfourier F."/>
            <person name="Alaux M."/>
            <person name="Jamilloux V."/>
            <person name="Poulain J."/>
            <person name="Durand C."/>
            <person name="Bellec A."/>
            <person name="Gaspin C."/>
            <person name="Safar J."/>
            <person name="Dolezel J."/>
            <person name="Rogers J."/>
            <person name="Vandepoele K."/>
            <person name="Aury J.M."/>
            <person name="Mayer K."/>
            <person name="Berges H."/>
            <person name="Quesneville H."/>
            <person name="Wincker P."/>
            <person name="Feuillet C."/>
        </authorList>
    </citation>
    <scope>NUCLEOTIDE SEQUENCE</scope>
</reference>
<evidence type="ECO:0000256" key="1">
    <source>
        <dbReference type="SAM" id="MobiDB-lite"/>
    </source>
</evidence>
<dbReference type="EMBL" id="HG670306">
    <property type="protein sequence ID" value="CDM81854.1"/>
    <property type="molecule type" value="Genomic_DNA"/>
</dbReference>